<dbReference type="Proteomes" id="UP001500325">
    <property type="component" value="Unassembled WGS sequence"/>
</dbReference>
<gene>
    <name evidence="2" type="ORF">GCM10023215_08070</name>
</gene>
<evidence type="ECO:0000313" key="3">
    <source>
        <dbReference type="Proteomes" id="UP001500325"/>
    </source>
</evidence>
<accession>A0ABP8W0B5</accession>
<proteinExistence type="predicted"/>
<sequence length="63" mass="6709">MPADARSTATPRVPVPGAGRDRPTPDHHTTVPESSRGLPARWVSLLWRIGAAVRAAHSSSVPF</sequence>
<feature type="compositionally biased region" description="Basic and acidic residues" evidence="1">
    <location>
        <begin position="19"/>
        <end position="30"/>
    </location>
</feature>
<keyword evidence="3" id="KW-1185">Reference proteome</keyword>
<feature type="region of interest" description="Disordered" evidence="1">
    <location>
        <begin position="1"/>
        <end position="35"/>
    </location>
</feature>
<protein>
    <submittedName>
        <fullName evidence="2">Uncharacterized protein</fullName>
    </submittedName>
</protein>
<organism evidence="2 3">
    <name type="scientific">Pseudonocardia yuanmonensis</name>
    <dbReference type="NCBI Taxonomy" id="1095914"/>
    <lineage>
        <taxon>Bacteria</taxon>
        <taxon>Bacillati</taxon>
        <taxon>Actinomycetota</taxon>
        <taxon>Actinomycetes</taxon>
        <taxon>Pseudonocardiales</taxon>
        <taxon>Pseudonocardiaceae</taxon>
        <taxon>Pseudonocardia</taxon>
    </lineage>
</organism>
<evidence type="ECO:0000256" key="1">
    <source>
        <dbReference type="SAM" id="MobiDB-lite"/>
    </source>
</evidence>
<name>A0ABP8W0B5_9PSEU</name>
<dbReference type="RefSeq" id="WP_345378400.1">
    <property type="nucleotide sequence ID" value="NZ_BAABIC010000002.1"/>
</dbReference>
<reference evidence="3" key="1">
    <citation type="journal article" date="2019" name="Int. J. Syst. Evol. Microbiol.">
        <title>The Global Catalogue of Microorganisms (GCM) 10K type strain sequencing project: providing services to taxonomists for standard genome sequencing and annotation.</title>
        <authorList>
            <consortium name="The Broad Institute Genomics Platform"/>
            <consortium name="The Broad Institute Genome Sequencing Center for Infectious Disease"/>
            <person name="Wu L."/>
            <person name="Ma J."/>
        </authorList>
    </citation>
    <scope>NUCLEOTIDE SEQUENCE [LARGE SCALE GENOMIC DNA]</scope>
    <source>
        <strain evidence="3">JCM 18055</strain>
    </source>
</reference>
<dbReference type="EMBL" id="BAABIC010000002">
    <property type="protein sequence ID" value="GAA4677684.1"/>
    <property type="molecule type" value="Genomic_DNA"/>
</dbReference>
<comment type="caution">
    <text evidence="2">The sequence shown here is derived from an EMBL/GenBank/DDBJ whole genome shotgun (WGS) entry which is preliminary data.</text>
</comment>
<evidence type="ECO:0000313" key="2">
    <source>
        <dbReference type="EMBL" id="GAA4677684.1"/>
    </source>
</evidence>